<feature type="domain" description="TonB-dependent receptor-like beta-barrel" evidence="6">
    <location>
        <begin position="385"/>
        <end position="815"/>
    </location>
</feature>
<protein>
    <submittedName>
        <fullName evidence="8">TonB-dependent receptor</fullName>
    </submittedName>
</protein>
<dbReference type="Pfam" id="PF00593">
    <property type="entry name" value="TonB_dep_Rec_b-barrel"/>
    <property type="match status" value="1"/>
</dbReference>
<dbReference type="GO" id="GO:0009279">
    <property type="term" value="C:cell outer membrane"/>
    <property type="evidence" value="ECO:0007669"/>
    <property type="project" value="UniProtKB-SubCell"/>
</dbReference>
<evidence type="ECO:0000313" key="8">
    <source>
        <dbReference type="EMBL" id="RVT91340.1"/>
    </source>
</evidence>
<keyword evidence="4" id="KW-0798">TonB box</keyword>
<name>A0A437M0V6_9SPHN</name>
<dbReference type="Proteomes" id="UP000282971">
    <property type="component" value="Unassembled WGS sequence"/>
</dbReference>
<sequence length="848" mass="92192">MSLAGHASAQTAADATAPAAMDDAGGGGDEIVVTGSILQSQMQSVELKRRADNLVDIAAADSVGRFPDQNSAAALSRLPSVAVQRDQGQERYIQVRGAPNRWTSVSIDGIPMIGVDEGGTSRAYRFDAVPAVLLNAMAINKSLTSDLQAEAIVANIDLRTYSPLAQNGFHLQGDLGYGFMELGGKDQRQGSLRASWANDVFGVVVGASHYRRKQLTDNREVGAYDANGPTVFDIRQYEVERENNGAFAAIEFEPADGQRFYARSIYTEFKDDEQRNQYVFRLSTAANGTRSPASGSLNGVPVSASANYGEYRTRNYINTVGGDYESDDGLKAGLALNYTRTENTTYLPLVQSSLGTADRPSITYDASDPRFPVISLFGTVGSGASATRGAPLTGLAQSRFTSGGILIPITQDTYSDSYTAKFDLSKSFDDMTFSAGMLYADRKIKGFTINQTNIVSLAGQSFNPGGYVANKPWETEFPLGFPINYIDNRAMRADLDALLDRLQAAGTYNPSNIAPENRYRLNEKTLAGYIMGKYEFASGQVVAGVRIENFKLRNTGSSRTAAGLVPLSAPQSYTDFFPSINARFDVAEDLVFRVAGQRGIARPSFGEIRVGSSVNDTFVPGTVSGGNPQLKPEYTWGLDASLEYYLPGGGILSVAGFHRWVEDVLYQNQQPVGTDLYNSGGIDRSGYLLTSTFNGKSGKLYGVEFNYQQQFSFLPSPFDGLGFQGNLALLDGSFDTPTIKNIDFQGMSDTVANASVYYEKYGLSLRVSYQWRSDWLDTLGGFGGGEFRKGYDNLDVSVRYAINKNVSIFADANNLTDAIYLAYDGNKSRPTEVEQIGRRYMFGVRFSL</sequence>
<evidence type="ECO:0000256" key="5">
    <source>
        <dbReference type="SAM" id="MobiDB-lite"/>
    </source>
</evidence>
<dbReference type="PANTHER" id="PTHR40980">
    <property type="entry name" value="PLUG DOMAIN-CONTAINING PROTEIN"/>
    <property type="match status" value="1"/>
</dbReference>
<feature type="domain" description="TonB-dependent receptor plug" evidence="7">
    <location>
        <begin position="54"/>
        <end position="142"/>
    </location>
</feature>
<evidence type="ECO:0000259" key="7">
    <source>
        <dbReference type="Pfam" id="PF07715"/>
    </source>
</evidence>
<keyword evidence="8" id="KW-0675">Receptor</keyword>
<dbReference type="InterPro" id="IPR036942">
    <property type="entry name" value="Beta-barrel_TonB_sf"/>
</dbReference>
<dbReference type="InterPro" id="IPR012910">
    <property type="entry name" value="Plug_dom"/>
</dbReference>
<dbReference type="OrthoDB" id="5476657at2"/>
<evidence type="ECO:0000313" key="9">
    <source>
        <dbReference type="Proteomes" id="UP000282971"/>
    </source>
</evidence>
<evidence type="ECO:0000256" key="4">
    <source>
        <dbReference type="RuleBase" id="RU003357"/>
    </source>
</evidence>
<dbReference type="AlphaFoldDB" id="A0A437M0V6"/>
<dbReference type="NCBIfam" id="TIGR01782">
    <property type="entry name" value="TonB-Xanth-Caul"/>
    <property type="match status" value="1"/>
</dbReference>
<comment type="subcellular location">
    <subcellularLocation>
        <location evidence="1 4">Cell outer membrane</location>
    </subcellularLocation>
</comment>
<dbReference type="InterPro" id="IPR000531">
    <property type="entry name" value="Beta-barrel_TonB"/>
</dbReference>
<evidence type="ECO:0000256" key="3">
    <source>
        <dbReference type="ARBA" id="ARBA00023237"/>
    </source>
</evidence>
<dbReference type="InterPro" id="IPR010104">
    <property type="entry name" value="TonB_rcpt_bac"/>
</dbReference>
<dbReference type="PANTHER" id="PTHR40980:SF3">
    <property type="entry name" value="TONB-DEPENDENT RECEPTOR-LIKE BETA-BARREL DOMAIN-CONTAINING PROTEIN"/>
    <property type="match status" value="1"/>
</dbReference>
<keyword evidence="9" id="KW-1185">Reference proteome</keyword>
<organism evidence="8 9">
    <name type="scientific">Sphingomonas crocodyli</name>
    <dbReference type="NCBI Taxonomy" id="1979270"/>
    <lineage>
        <taxon>Bacteria</taxon>
        <taxon>Pseudomonadati</taxon>
        <taxon>Pseudomonadota</taxon>
        <taxon>Alphaproteobacteria</taxon>
        <taxon>Sphingomonadales</taxon>
        <taxon>Sphingomonadaceae</taxon>
        <taxon>Sphingomonas</taxon>
    </lineage>
</organism>
<dbReference type="Gene3D" id="2.40.170.20">
    <property type="entry name" value="TonB-dependent receptor, beta-barrel domain"/>
    <property type="match status" value="1"/>
</dbReference>
<keyword evidence="3" id="KW-0998">Cell outer membrane</keyword>
<gene>
    <name evidence="8" type="ORF">EOD43_16275</name>
</gene>
<dbReference type="EMBL" id="SACN01000002">
    <property type="protein sequence ID" value="RVT91340.1"/>
    <property type="molecule type" value="Genomic_DNA"/>
</dbReference>
<comment type="similarity">
    <text evidence="4">Belongs to the TonB-dependent receptor family.</text>
</comment>
<dbReference type="Pfam" id="PF07715">
    <property type="entry name" value="Plug"/>
    <property type="match status" value="1"/>
</dbReference>
<dbReference type="Gene3D" id="2.170.130.10">
    <property type="entry name" value="TonB-dependent receptor, plug domain"/>
    <property type="match status" value="1"/>
</dbReference>
<dbReference type="InterPro" id="IPR037066">
    <property type="entry name" value="Plug_dom_sf"/>
</dbReference>
<feature type="region of interest" description="Disordered" evidence="5">
    <location>
        <begin position="1"/>
        <end position="22"/>
    </location>
</feature>
<proteinExistence type="inferred from homology"/>
<dbReference type="SUPFAM" id="SSF56935">
    <property type="entry name" value="Porins"/>
    <property type="match status" value="1"/>
</dbReference>
<accession>A0A437M0V6</accession>
<keyword evidence="2 4" id="KW-0472">Membrane</keyword>
<comment type="caution">
    <text evidence="8">The sequence shown here is derived from an EMBL/GenBank/DDBJ whole genome shotgun (WGS) entry which is preliminary data.</text>
</comment>
<evidence type="ECO:0000259" key="6">
    <source>
        <dbReference type="Pfam" id="PF00593"/>
    </source>
</evidence>
<reference evidence="8 9" key="1">
    <citation type="submission" date="2019-01" db="EMBL/GenBank/DDBJ databases">
        <authorList>
            <person name="Chen W.-M."/>
        </authorList>
    </citation>
    <scope>NUCLEOTIDE SEQUENCE [LARGE SCALE GENOMIC DNA]</scope>
    <source>
        <strain evidence="8 9">CCP-7</strain>
    </source>
</reference>
<evidence type="ECO:0000256" key="1">
    <source>
        <dbReference type="ARBA" id="ARBA00004442"/>
    </source>
</evidence>
<evidence type="ECO:0000256" key="2">
    <source>
        <dbReference type="ARBA" id="ARBA00023136"/>
    </source>
</evidence>